<dbReference type="NCBIfam" id="NF004238">
    <property type="entry name" value="PRK05682.1-1"/>
    <property type="match status" value="1"/>
</dbReference>
<evidence type="ECO:0000313" key="15">
    <source>
        <dbReference type="Proteomes" id="UP000287746"/>
    </source>
</evidence>
<dbReference type="Proteomes" id="UP000287746">
    <property type="component" value="Unassembled WGS sequence"/>
</dbReference>
<dbReference type="PANTHER" id="PTHR30435:SF1">
    <property type="entry name" value="FLAGELLAR HOOK PROTEIN FLGE"/>
    <property type="match status" value="1"/>
</dbReference>
<dbReference type="EMBL" id="QQYZ01000028">
    <property type="protein sequence ID" value="RSY77788.1"/>
    <property type="molecule type" value="Genomic_DNA"/>
</dbReference>
<gene>
    <name evidence="10" type="ORF">BRX40_03230</name>
    <name evidence="11" type="ORF">CA257_06830</name>
    <name evidence="12" type="ORF">DAH66_19725</name>
</gene>
<evidence type="ECO:0000256" key="5">
    <source>
        <dbReference type="RuleBase" id="RU362116"/>
    </source>
</evidence>
<evidence type="ECO:0000256" key="3">
    <source>
        <dbReference type="ARBA" id="ARBA00019015"/>
    </source>
</evidence>
<dbReference type="GeneID" id="44131563"/>
<keyword evidence="11" id="KW-0966">Cell projection</keyword>
<comment type="subcellular location">
    <subcellularLocation>
        <location evidence="1 5">Bacterial flagellum basal body</location>
    </subcellularLocation>
</comment>
<comment type="similarity">
    <text evidence="2 5">Belongs to the flagella basal body rod proteins family.</text>
</comment>
<keyword evidence="4 5" id="KW-0975">Bacterial flagellum</keyword>
<dbReference type="SUPFAM" id="SSF117143">
    <property type="entry name" value="Flagellar hook protein flgE"/>
    <property type="match status" value="1"/>
</dbReference>
<keyword evidence="11" id="KW-0969">Cilium</keyword>
<evidence type="ECO:0000313" key="10">
    <source>
        <dbReference type="EMBL" id="APR51577.1"/>
    </source>
</evidence>
<evidence type="ECO:0000259" key="6">
    <source>
        <dbReference type="Pfam" id="PF00460"/>
    </source>
</evidence>
<dbReference type="PANTHER" id="PTHR30435">
    <property type="entry name" value="FLAGELLAR PROTEIN"/>
    <property type="match status" value="1"/>
</dbReference>
<dbReference type="GO" id="GO:0071978">
    <property type="term" value="P:bacterial-type flagellum-dependent swarming motility"/>
    <property type="evidence" value="ECO:0007669"/>
    <property type="project" value="TreeGrafter"/>
</dbReference>
<dbReference type="GO" id="GO:0005829">
    <property type="term" value="C:cytosol"/>
    <property type="evidence" value="ECO:0007669"/>
    <property type="project" value="TreeGrafter"/>
</dbReference>
<feature type="domain" description="Flagellar hook protein FlgE/F/G-like D1" evidence="9">
    <location>
        <begin position="83"/>
        <end position="139"/>
    </location>
</feature>
<dbReference type="EMBL" id="QQWO01000004">
    <property type="protein sequence ID" value="RSV05647.1"/>
    <property type="molecule type" value="Genomic_DNA"/>
</dbReference>
<evidence type="ECO:0000256" key="1">
    <source>
        <dbReference type="ARBA" id="ARBA00004117"/>
    </source>
</evidence>
<feature type="domain" description="Flagellar basal body rod protein N-terminal" evidence="6">
    <location>
        <begin position="3"/>
        <end position="33"/>
    </location>
</feature>
<dbReference type="GO" id="GO:0009425">
    <property type="term" value="C:bacterial-type flagellum basal body"/>
    <property type="evidence" value="ECO:0007669"/>
    <property type="project" value="UniProtKB-SubCell"/>
</dbReference>
<dbReference type="Pfam" id="PF00460">
    <property type="entry name" value="Flg_bb_rod"/>
    <property type="match status" value="1"/>
</dbReference>
<evidence type="ECO:0000313" key="14">
    <source>
        <dbReference type="Proteomes" id="UP000286681"/>
    </source>
</evidence>
<dbReference type="InterPro" id="IPR037925">
    <property type="entry name" value="FlgE/F/G-like"/>
</dbReference>
<reference evidence="10" key="1">
    <citation type="submission" date="2016-12" db="EMBL/GenBank/DDBJ databases">
        <title>Whole genome sequencing of Sphingomonas koreensis.</title>
        <authorList>
            <person name="Conlan S."/>
            <person name="Thomas P.J."/>
            <person name="Mullikin J."/>
            <person name="Palmore T.N."/>
            <person name="Frank K.M."/>
            <person name="Segre J.A."/>
        </authorList>
    </citation>
    <scope>NUCLEOTIDE SEQUENCE</scope>
    <source>
        <strain evidence="10">ABOJV</strain>
    </source>
</reference>
<feature type="domain" description="Flagellar basal-body/hook protein C-terminal" evidence="7">
    <location>
        <begin position="382"/>
        <end position="426"/>
    </location>
</feature>
<keyword evidence="11" id="KW-0282">Flagellum</keyword>
<dbReference type="Gene3D" id="2.60.98.20">
    <property type="entry name" value="Flagellar hook protein FlgE"/>
    <property type="match status" value="1"/>
</dbReference>
<dbReference type="InterPro" id="IPR011491">
    <property type="entry name" value="FlgE_D2"/>
</dbReference>
<dbReference type="InterPro" id="IPR001444">
    <property type="entry name" value="Flag_bb_rod_N"/>
</dbReference>
<dbReference type="Proteomes" id="UP000286681">
    <property type="component" value="Unassembled WGS sequence"/>
</dbReference>
<evidence type="ECO:0000313" key="13">
    <source>
        <dbReference type="Proteomes" id="UP000185161"/>
    </source>
</evidence>
<dbReference type="AlphaFoldDB" id="A0A1L6J6X1"/>
<dbReference type="InterPro" id="IPR010930">
    <property type="entry name" value="Flg_bb/hook_C_dom"/>
</dbReference>
<dbReference type="Pfam" id="PF07559">
    <property type="entry name" value="FlgE_D2"/>
    <property type="match status" value="1"/>
</dbReference>
<dbReference type="RefSeq" id="WP_066581029.1">
    <property type="nucleotide sequence ID" value="NZ_CP018820.1"/>
</dbReference>
<keyword evidence="13" id="KW-1185">Reference proteome</keyword>
<dbReference type="OrthoDB" id="8372879at2"/>
<feature type="domain" description="Flagellar hook protein FlgE D2" evidence="8">
    <location>
        <begin position="183"/>
        <end position="308"/>
    </location>
</feature>
<proteinExistence type="inferred from homology"/>
<dbReference type="InterPro" id="IPR053967">
    <property type="entry name" value="LlgE_F_G-like_D1"/>
</dbReference>
<dbReference type="GO" id="GO:0009424">
    <property type="term" value="C:bacterial-type flagellum hook"/>
    <property type="evidence" value="ECO:0007669"/>
    <property type="project" value="TreeGrafter"/>
</dbReference>
<comment type="function">
    <text evidence="5">A flexible structure which links the flagellar filament to the drive apparatus in the basal body.</text>
</comment>
<name>A0A1L6J6X1_9SPHN</name>
<dbReference type="EMBL" id="CP018820">
    <property type="protein sequence ID" value="APR51577.1"/>
    <property type="molecule type" value="Genomic_DNA"/>
</dbReference>
<protein>
    <recommendedName>
        <fullName evidence="3 5">Flagellar hook protein FlgE</fullName>
    </recommendedName>
</protein>
<evidence type="ECO:0000313" key="12">
    <source>
        <dbReference type="EMBL" id="RSY77788.1"/>
    </source>
</evidence>
<organism evidence="10 13">
    <name type="scientific">Sphingomonas koreensis</name>
    <dbReference type="NCBI Taxonomy" id="93064"/>
    <lineage>
        <taxon>Bacteria</taxon>
        <taxon>Pseudomonadati</taxon>
        <taxon>Pseudomonadota</taxon>
        <taxon>Alphaproteobacteria</taxon>
        <taxon>Sphingomonadales</taxon>
        <taxon>Sphingomonadaceae</taxon>
        <taxon>Sphingomonas</taxon>
    </lineage>
</organism>
<reference evidence="13" key="2">
    <citation type="submission" date="2016-12" db="EMBL/GenBank/DDBJ databases">
        <title>Whole genome sequencing of Sphingomonas sp. ABOJV.</title>
        <authorList>
            <person name="Conlan S."/>
            <person name="Thomas P.J."/>
            <person name="Mullikin J."/>
            <person name="Palmore T.N."/>
            <person name="Frank K.M."/>
            <person name="Segre J.A."/>
        </authorList>
    </citation>
    <scope>NUCLEOTIDE SEQUENCE [LARGE SCALE GENOMIC DNA]</scope>
    <source>
        <strain evidence="13">ABOJV</strain>
    </source>
</reference>
<dbReference type="Pfam" id="PF06429">
    <property type="entry name" value="Flg_bbr_C"/>
    <property type="match status" value="1"/>
</dbReference>
<evidence type="ECO:0000256" key="2">
    <source>
        <dbReference type="ARBA" id="ARBA00009677"/>
    </source>
</evidence>
<dbReference type="STRING" id="93064.BRX40_03230"/>
<evidence type="ECO:0000259" key="7">
    <source>
        <dbReference type="Pfam" id="PF06429"/>
    </source>
</evidence>
<evidence type="ECO:0000313" key="11">
    <source>
        <dbReference type="EMBL" id="RSV05647.1"/>
    </source>
</evidence>
<accession>A0A1L6J6X1</accession>
<dbReference type="InterPro" id="IPR020013">
    <property type="entry name" value="Flagellar_FlgE/F/G"/>
</dbReference>
<evidence type="ECO:0000259" key="9">
    <source>
        <dbReference type="Pfam" id="PF22692"/>
    </source>
</evidence>
<dbReference type="Pfam" id="PF22692">
    <property type="entry name" value="LlgE_F_G_D1"/>
    <property type="match status" value="1"/>
</dbReference>
<sequence>MSFYTSLSGLQAAQTDMSTISHNLSNVSTNGFKKSRTEFADVIASSVSLNPNQMIGSGTTVKAIRQQFGQGGTQQSSSSLDIAISGDGFFAVKPSLDAAGVNFTRNGSFLVDSERYVTDSQGSYLQVYPVDGSGAVIATGLGSTVNLRLPQTSGVPEATENVNLSLNLSAYSSVPKEASRFTPDTPYAFDRFDPGTYNNSTQTTIYDASGNPLTMTSYFVRETSASPSSWSVYTFVGDKQLGTDPANPAPITLTFDSSGALTAPTAPTQFAPFTVGTSTTEQTIALDFGSATTQLGAPFSVNNRSQDGKAVGQLDGVTVGEDGTVRASFSNGDSQALGKVALANFSNPSGLRQLGNSTWASTGLSGEPRLGEPGTNGFGGLMSGAIERSNVDITEELVGLIAAQRNFQANAKALDTASQISQTIFNIRS</sequence>
<dbReference type="NCBIfam" id="TIGR03506">
    <property type="entry name" value="FlgEFG_subfam"/>
    <property type="match status" value="1"/>
</dbReference>
<evidence type="ECO:0000256" key="4">
    <source>
        <dbReference type="ARBA" id="ARBA00023143"/>
    </source>
</evidence>
<evidence type="ECO:0000259" key="8">
    <source>
        <dbReference type="Pfam" id="PF07559"/>
    </source>
</evidence>
<dbReference type="KEGG" id="skr:BRX40_03230"/>
<reference evidence="14 15" key="3">
    <citation type="submission" date="2018-07" db="EMBL/GenBank/DDBJ databases">
        <title>Genomic and Epidemiologic Investigation of an Indolent Hospital Outbreak.</title>
        <authorList>
            <person name="Johnson R.C."/>
            <person name="Deming C."/>
            <person name="Conlan S."/>
            <person name="Zellmer C.J."/>
            <person name="Michelin A.V."/>
            <person name="Lee-Lin S."/>
            <person name="Thomas P.J."/>
            <person name="Park M."/>
            <person name="Weingarten R.A."/>
            <person name="Less J."/>
            <person name="Dekker J.P."/>
            <person name="Frank K.M."/>
            <person name="Musser K.A."/>
            <person name="Mcquiston J.R."/>
            <person name="Henderson D.K."/>
            <person name="Lau A.F."/>
            <person name="Palmore T.N."/>
            <person name="Segre J.A."/>
        </authorList>
    </citation>
    <scope>NUCLEOTIDE SEQUENCE [LARGE SCALE GENOMIC DNA]</scope>
    <source>
        <strain evidence="12 15">SK-CDC1_0717</strain>
        <strain evidence="11 14">SK-NIH.Env10_0317</strain>
    </source>
</reference>
<dbReference type="Proteomes" id="UP000185161">
    <property type="component" value="Chromosome"/>
</dbReference>
<dbReference type="InterPro" id="IPR037058">
    <property type="entry name" value="Falgellar_hook_FlgE_sf"/>
</dbReference>